<evidence type="ECO:0000313" key="5">
    <source>
        <dbReference type="Proteomes" id="UP000053958"/>
    </source>
</evidence>
<dbReference type="GeneID" id="25318497"/>
<dbReference type="GO" id="GO:0016491">
    <property type="term" value="F:oxidoreductase activity"/>
    <property type="evidence" value="ECO:0007669"/>
    <property type="project" value="UniProtKB-KW"/>
</dbReference>
<dbReference type="STRING" id="1408163.A0A0F4YPP9"/>
<evidence type="ECO:0000256" key="2">
    <source>
        <dbReference type="ARBA" id="ARBA00023002"/>
    </source>
</evidence>
<comment type="caution">
    <text evidence="4">The sequence shown here is derived from an EMBL/GenBank/DDBJ whole genome shotgun (WGS) entry which is preliminary data.</text>
</comment>
<dbReference type="InterPro" id="IPR008030">
    <property type="entry name" value="NmrA-like"/>
</dbReference>
<reference evidence="4 5" key="1">
    <citation type="submission" date="2015-04" db="EMBL/GenBank/DDBJ databases">
        <authorList>
            <person name="Heijne W.H."/>
            <person name="Fedorova N.D."/>
            <person name="Nierman W.C."/>
            <person name="Vollebregt A.W."/>
            <person name="Zhao Z."/>
            <person name="Wu L."/>
            <person name="Kumar M."/>
            <person name="Stam H."/>
            <person name="van den Berg M.A."/>
            <person name="Pel H.J."/>
        </authorList>
    </citation>
    <scope>NUCLEOTIDE SEQUENCE [LARGE SCALE GENOMIC DNA]</scope>
    <source>
        <strain evidence="4 5">CBS 393.64</strain>
    </source>
</reference>
<keyword evidence="2" id="KW-0560">Oxidoreductase</keyword>
<gene>
    <name evidence="4" type="ORF">T310_6185</name>
</gene>
<dbReference type="InterPro" id="IPR036291">
    <property type="entry name" value="NAD(P)-bd_dom_sf"/>
</dbReference>
<organism evidence="4 5">
    <name type="scientific">Rasamsonia emersonii (strain ATCC 16479 / CBS 393.64 / IMI 116815)</name>
    <dbReference type="NCBI Taxonomy" id="1408163"/>
    <lineage>
        <taxon>Eukaryota</taxon>
        <taxon>Fungi</taxon>
        <taxon>Dikarya</taxon>
        <taxon>Ascomycota</taxon>
        <taxon>Pezizomycotina</taxon>
        <taxon>Eurotiomycetes</taxon>
        <taxon>Eurotiomycetidae</taxon>
        <taxon>Eurotiales</taxon>
        <taxon>Trichocomaceae</taxon>
        <taxon>Rasamsonia</taxon>
    </lineage>
</organism>
<dbReference type="Pfam" id="PF05368">
    <property type="entry name" value="NmrA"/>
    <property type="match status" value="1"/>
</dbReference>
<dbReference type="EMBL" id="LASV01000313">
    <property type="protein sequence ID" value="KKA19816.1"/>
    <property type="molecule type" value="Genomic_DNA"/>
</dbReference>
<evidence type="ECO:0000259" key="3">
    <source>
        <dbReference type="Pfam" id="PF05368"/>
    </source>
</evidence>
<name>A0A0F4YPP9_RASE3</name>
<keyword evidence="5" id="KW-1185">Reference proteome</keyword>
<accession>A0A0F4YPP9</accession>
<sequence length="397" mass="44290">MTYKKLGVVGATGRLGTEVTRALVEEGFEVVPFSRKETTVAGIPTQKLAPETSLVGFDVIISVVGIYYDFVAILSHSPEGWADQIPLIARAKADGVKRFIPSEFGMDHRGEHVEYLAPKENALKAAQEAGFPDGWTAFINGFFETVIPLMVQWDLEQGTIRVVGKGTTAYPFVFRHDIGRAIAQTLKAPADTYRDTWVLLASGWASGNEIAQWVEEAAGKKLAVEHVEPSAATPIISLLEKTGRNVFDRSLATDLGLEWGDLRAPKLIEYKVATEPADAEFGLSHHVIDFYHFAIAHPHDLEEPATADMCTESLCIRIIHPDDFSYSIKGALSFFFINNISGYIDYSRVPLNRLPIYLIMKKLRTSGEYMINIKPEMYHMYTSFSIQDTAQYRQFLT</sequence>
<dbReference type="RefSeq" id="XP_013326428.1">
    <property type="nucleotide sequence ID" value="XM_013470974.1"/>
</dbReference>
<dbReference type="SUPFAM" id="SSF51735">
    <property type="entry name" value="NAD(P)-binding Rossmann-fold domains"/>
    <property type="match status" value="1"/>
</dbReference>
<proteinExistence type="predicted"/>
<keyword evidence="1" id="KW-0521">NADP</keyword>
<dbReference type="Proteomes" id="UP000053958">
    <property type="component" value="Unassembled WGS sequence"/>
</dbReference>
<protein>
    <recommendedName>
        <fullName evidence="3">NmrA-like domain-containing protein</fullName>
    </recommendedName>
</protein>
<dbReference type="OrthoDB" id="9974981at2759"/>
<dbReference type="AlphaFoldDB" id="A0A0F4YPP9"/>
<evidence type="ECO:0000313" key="4">
    <source>
        <dbReference type="EMBL" id="KKA19816.1"/>
    </source>
</evidence>
<feature type="domain" description="NmrA-like" evidence="3">
    <location>
        <begin position="4"/>
        <end position="234"/>
    </location>
</feature>
<dbReference type="Gene3D" id="3.40.50.720">
    <property type="entry name" value="NAD(P)-binding Rossmann-like Domain"/>
    <property type="match status" value="1"/>
</dbReference>
<dbReference type="PANTHER" id="PTHR47706:SF9">
    <property type="entry name" value="NMRA-LIKE DOMAIN-CONTAINING PROTEIN-RELATED"/>
    <property type="match status" value="1"/>
</dbReference>
<dbReference type="InterPro" id="IPR051609">
    <property type="entry name" value="NmrA/Isoflavone_reductase-like"/>
</dbReference>
<dbReference type="PANTHER" id="PTHR47706">
    <property type="entry name" value="NMRA-LIKE FAMILY PROTEIN"/>
    <property type="match status" value="1"/>
</dbReference>
<evidence type="ECO:0000256" key="1">
    <source>
        <dbReference type="ARBA" id="ARBA00022857"/>
    </source>
</evidence>